<evidence type="ECO:0000256" key="3">
    <source>
        <dbReference type="ARBA" id="ARBA00023125"/>
    </source>
</evidence>
<evidence type="ECO:0000313" key="7">
    <source>
        <dbReference type="Proteomes" id="UP000274601"/>
    </source>
</evidence>
<reference evidence="6 7" key="1">
    <citation type="submission" date="2018-10" db="EMBL/GenBank/DDBJ databases">
        <title>Genomic Encyclopedia of Archaeal and Bacterial Type Strains, Phase II (KMG-II): from individual species to whole genera.</title>
        <authorList>
            <person name="Goeker M."/>
        </authorList>
    </citation>
    <scope>NUCLEOTIDE SEQUENCE [LARGE SCALE GENOMIC DNA]</scope>
    <source>
        <strain evidence="6 7">DSM 43383</strain>
    </source>
</reference>
<keyword evidence="7" id="KW-1185">Reference proteome</keyword>
<dbReference type="PANTHER" id="PTHR30204:SF69">
    <property type="entry name" value="MERR-FAMILY TRANSCRIPTIONAL REGULATOR"/>
    <property type="match status" value="1"/>
</dbReference>
<dbReference type="EMBL" id="RBWU01000004">
    <property type="protein sequence ID" value="RKS73525.1"/>
    <property type="molecule type" value="Genomic_DNA"/>
</dbReference>
<dbReference type="GO" id="GO:0003677">
    <property type="term" value="F:DNA binding"/>
    <property type="evidence" value="ECO:0007669"/>
    <property type="project" value="UniProtKB-KW"/>
</dbReference>
<evidence type="ECO:0000256" key="4">
    <source>
        <dbReference type="ARBA" id="ARBA00023163"/>
    </source>
</evidence>
<dbReference type="InterPro" id="IPR000551">
    <property type="entry name" value="MerR-type_HTH_dom"/>
</dbReference>
<keyword evidence="3 6" id="KW-0238">DNA-binding</keyword>
<dbReference type="PANTHER" id="PTHR30204">
    <property type="entry name" value="REDOX-CYCLING DRUG-SENSING TRANSCRIPTIONAL ACTIVATOR SOXR"/>
    <property type="match status" value="1"/>
</dbReference>
<keyword evidence="2" id="KW-0805">Transcription regulation</keyword>
<dbReference type="SUPFAM" id="SSF46955">
    <property type="entry name" value="Putative DNA-binding domain"/>
    <property type="match status" value="1"/>
</dbReference>
<keyword evidence="1" id="KW-0678">Repressor</keyword>
<dbReference type="OrthoDB" id="5296483at2"/>
<keyword evidence="4" id="KW-0804">Transcription</keyword>
<comment type="caution">
    <text evidence="6">The sequence shown here is derived from an EMBL/GenBank/DDBJ whole genome shotgun (WGS) entry which is preliminary data.</text>
</comment>
<dbReference type="PROSITE" id="PS00552">
    <property type="entry name" value="HTH_MERR_1"/>
    <property type="match status" value="1"/>
</dbReference>
<evidence type="ECO:0000256" key="2">
    <source>
        <dbReference type="ARBA" id="ARBA00023015"/>
    </source>
</evidence>
<evidence type="ECO:0000256" key="1">
    <source>
        <dbReference type="ARBA" id="ARBA00022491"/>
    </source>
</evidence>
<name>A0A495QLS1_9ACTN</name>
<gene>
    <name evidence="6" type="ORF">BZB76_4218</name>
</gene>
<organism evidence="6 7">
    <name type="scientific">Actinomadura pelletieri DSM 43383</name>
    <dbReference type="NCBI Taxonomy" id="1120940"/>
    <lineage>
        <taxon>Bacteria</taxon>
        <taxon>Bacillati</taxon>
        <taxon>Actinomycetota</taxon>
        <taxon>Actinomycetes</taxon>
        <taxon>Streptosporangiales</taxon>
        <taxon>Thermomonosporaceae</taxon>
        <taxon>Actinomadura</taxon>
    </lineage>
</organism>
<dbReference type="GO" id="GO:0003700">
    <property type="term" value="F:DNA-binding transcription factor activity"/>
    <property type="evidence" value="ECO:0007669"/>
    <property type="project" value="InterPro"/>
</dbReference>
<dbReference type="SMART" id="SM00422">
    <property type="entry name" value="HTH_MERR"/>
    <property type="match status" value="1"/>
</dbReference>
<dbReference type="PROSITE" id="PS50937">
    <property type="entry name" value="HTH_MERR_2"/>
    <property type="match status" value="1"/>
</dbReference>
<evidence type="ECO:0000313" key="6">
    <source>
        <dbReference type="EMBL" id="RKS73525.1"/>
    </source>
</evidence>
<dbReference type="RefSeq" id="WP_121436003.1">
    <property type="nucleotide sequence ID" value="NZ_RBWU01000004.1"/>
</dbReference>
<dbReference type="AlphaFoldDB" id="A0A495QLS1"/>
<dbReference type="InterPro" id="IPR009061">
    <property type="entry name" value="DNA-bd_dom_put_sf"/>
</dbReference>
<proteinExistence type="predicted"/>
<evidence type="ECO:0000259" key="5">
    <source>
        <dbReference type="PROSITE" id="PS50937"/>
    </source>
</evidence>
<dbReference type="InterPro" id="IPR047057">
    <property type="entry name" value="MerR_fam"/>
</dbReference>
<feature type="domain" description="HTH merR-type" evidence="5">
    <location>
        <begin position="1"/>
        <end position="68"/>
    </location>
</feature>
<dbReference type="Gene3D" id="1.10.1660.10">
    <property type="match status" value="1"/>
</dbReference>
<protein>
    <submittedName>
        <fullName evidence="6">DNA-binding transcriptional MerR regulator</fullName>
    </submittedName>
</protein>
<sequence>MKIGELSRETGVAVRLLRYYESQGLLASERTEGGHRVYASDAPVAVARIRRLLAAGFPTRTIRELMPCFEGDELQPCVRGHLTDHLADLEARIADLTKARASVAGLIASASPLVAR</sequence>
<dbReference type="PRINTS" id="PR00040">
    <property type="entry name" value="HTHMERR"/>
</dbReference>
<accession>A0A495QLS1</accession>
<dbReference type="Proteomes" id="UP000274601">
    <property type="component" value="Unassembled WGS sequence"/>
</dbReference>
<dbReference type="Pfam" id="PF13411">
    <property type="entry name" value="MerR_1"/>
    <property type="match status" value="1"/>
</dbReference>